<gene>
    <name evidence="1" type="ORF">PG986_011675</name>
</gene>
<keyword evidence="2" id="KW-1185">Reference proteome</keyword>
<sequence length="63" mass="7094">MSKMVGEGDWSWGIKGSFLWAGVTGLTYSELDLLSEHMAKARDFSWEKAEMLKAVLVHIALQH</sequence>
<organism evidence="1 2">
    <name type="scientific">Apiospora aurea</name>
    <dbReference type="NCBI Taxonomy" id="335848"/>
    <lineage>
        <taxon>Eukaryota</taxon>
        <taxon>Fungi</taxon>
        <taxon>Dikarya</taxon>
        <taxon>Ascomycota</taxon>
        <taxon>Pezizomycotina</taxon>
        <taxon>Sordariomycetes</taxon>
        <taxon>Xylariomycetidae</taxon>
        <taxon>Amphisphaeriales</taxon>
        <taxon>Apiosporaceae</taxon>
        <taxon>Apiospora</taxon>
    </lineage>
</organism>
<dbReference type="RefSeq" id="XP_066694593.1">
    <property type="nucleotide sequence ID" value="XM_066847897.1"/>
</dbReference>
<dbReference type="Proteomes" id="UP001391051">
    <property type="component" value="Unassembled WGS sequence"/>
</dbReference>
<proteinExistence type="predicted"/>
<name>A0ABR1PYE5_9PEZI</name>
<comment type="caution">
    <text evidence="1">The sequence shown here is derived from an EMBL/GenBank/DDBJ whole genome shotgun (WGS) entry which is preliminary data.</text>
</comment>
<accession>A0ABR1PYE5</accession>
<protein>
    <submittedName>
        <fullName evidence="1">Uncharacterized protein</fullName>
    </submittedName>
</protein>
<dbReference type="EMBL" id="JAQQWE010000008">
    <property type="protein sequence ID" value="KAK7942562.1"/>
    <property type="molecule type" value="Genomic_DNA"/>
</dbReference>
<evidence type="ECO:0000313" key="2">
    <source>
        <dbReference type="Proteomes" id="UP001391051"/>
    </source>
</evidence>
<evidence type="ECO:0000313" key="1">
    <source>
        <dbReference type="EMBL" id="KAK7942562.1"/>
    </source>
</evidence>
<reference evidence="1 2" key="1">
    <citation type="submission" date="2023-01" db="EMBL/GenBank/DDBJ databases">
        <title>Analysis of 21 Apiospora genomes using comparative genomics revels a genus with tremendous synthesis potential of carbohydrate active enzymes and secondary metabolites.</title>
        <authorList>
            <person name="Sorensen T."/>
        </authorList>
    </citation>
    <scope>NUCLEOTIDE SEQUENCE [LARGE SCALE GENOMIC DNA]</scope>
    <source>
        <strain evidence="1 2">CBS 24483</strain>
    </source>
</reference>
<dbReference type="GeneID" id="92080959"/>